<sequence length="91" mass="9597">MAGMFDTLKIFILVGAYFAAFQLGKMAERPKNLWPKAKTGQNPWVAGAWAEWQKVYMGVVAVAVLLTVMGPGGFGMGMGGGFGGGRGGGYY</sequence>
<evidence type="ECO:0000313" key="2">
    <source>
        <dbReference type="EMBL" id="ABT14182.1"/>
    </source>
</evidence>
<organism evidence="2 3">
    <name type="scientific">Paramecium bursaria Chlorella virus MT325</name>
    <name type="common">PBCV-MT325</name>
    <dbReference type="NCBI Taxonomy" id="346932"/>
    <lineage>
        <taxon>Viruses</taxon>
        <taxon>Varidnaviria</taxon>
        <taxon>Bamfordvirae</taxon>
        <taxon>Nucleocytoviricota</taxon>
        <taxon>Megaviricetes</taxon>
        <taxon>Algavirales</taxon>
        <taxon>Phycodnaviridae</taxon>
        <taxon>Chlorovirus</taxon>
        <taxon>Chlorovirus conductrix</taxon>
        <taxon>Paramecium bursaria Chlorella virus A1</taxon>
    </lineage>
</organism>
<protein>
    <submittedName>
        <fullName evidence="2">Uncharacterized protein M628L</fullName>
    </submittedName>
</protein>
<dbReference type="Proteomes" id="UP000246715">
    <property type="component" value="Segment"/>
</dbReference>
<organismHost>
    <name type="scientific">Paramecium bursaria</name>
    <dbReference type="NCBI Taxonomy" id="74790"/>
</organismHost>
<feature type="transmembrane region" description="Helical" evidence="1">
    <location>
        <begin position="55"/>
        <end position="76"/>
    </location>
</feature>
<keyword evidence="1" id="KW-1133">Transmembrane helix</keyword>
<evidence type="ECO:0000256" key="1">
    <source>
        <dbReference type="SAM" id="Phobius"/>
    </source>
</evidence>
<proteinExistence type="predicted"/>
<gene>
    <name evidence="2" type="primary">M628L</name>
    <name evidence="2" type="ORF">MT325_M628L</name>
</gene>
<dbReference type="EMBL" id="DQ491001">
    <property type="protein sequence ID" value="ABT14182.1"/>
    <property type="molecule type" value="Genomic_DNA"/>
</dbReference>
<keyword evidence="1" id="KW-0812">Transmembrane</keyword>
<keyword evidence="1" id="KW-0472">Membrane</keyword>
<accession>A7IV08</accession>
<evidence type="ECO:0000313" key="3">
    <source>
        <dbReference type="Proteomes" id="UP000246715"/>
    </source>
</evidence>
<name>A7IV08_PBCVM</name>
<reference evidence="2 3" key="1">
    <citation type="journal article" date="2007" name="Virology">
        <title>Sequence and annotation of the 314-kb MT325 and the 321-kb FR483 viruses that infect Chlorella Pbi.</title>
        <authorList>
            <person name="Fitzgerald L.A."/>
            <person name="Graves M.V."/>
            <person name="Li X."/>
            <person name="Feldblyum T."/>
            <person name="Hartigan J."/>
            <person name="Van Etten J.L."/>
        </authorList>
    </citation>
    <scope>NUCLEOTIDE SEQUENCE [LARGE SCALE GENOMIC DNA]</scope>
    <source>
        <strain evidence="2 3">MT325</strain>
    </source>
</reference>